<dbReference type="Proteomes" id="UP000076512">
    <property type="component" value="Unassembled WGS sequence"/>
</dbReference>
<dbReference type="AlphaFoldDB" id="A0A164HII4"/>
<keyword evidence="2" id="KW-1185">Reference proteome</keyword>
<evidence type="ECO:0000313" key="1">
    <source>
        <dbReference type="EMBL" id="KZM68545.1"/>
    </source>
</evidence>
<protein>
    <submittedName>
        <fullName evidence="1">Uncharacterized protein</fullName>
    </submittedName>
</protein>
<comment type="caution">
    <text evidence="1">The sequence shown here is derived from an EMBL/GenBank/DDBJ whole genome shotgun (WGS) entry which is preliminary data.</text>
</comment>
<organism evidence="1 2">
    <name type="scientific">Nocardia terpenica</name>
    <dbReference type="NCBI Taxonomy" id="455432"/>
    <lineage>
        <taxon>Bacteria</taxon>
        <taxon>Bacillati</taxon>
        <taxon>Actinomycetota</taxon>
        <taxon>Actinomycetes</taxon>
        <taxon>Mycobacteriales</taxon>
        <taxon>Nocardiaceae</taxon>
        <taxon>Nocardia</taxon>
    </lineage>
</organism>
<evidence type="ECO:0000313" key="2">
    <source>
        <dbReference type="Proteomes" id="UP000076512"/>
    </source>
</evidence>
<sequence>MAEYAYLISRSSKTLLALGKAVKKADGKVNYFSREDGKGGRNSENALLTKALWKFIAEHGYDGVEVVSDDDPDFETIAQYRQTGGDTMDDITLEQYLEGWPG</sequence>
<dbReference type="RefSeq" id="WP_067580244.1">
    <property type="nucleotide sequence ID" value="NZ_JABMCZ010000002.1"/>
</dbReference>
<accession>A0A164HII4</accession>
<name>A0A164HII4_9NOCA</name>
<dbReference type="OrthoDB" id="3381399at2"/>
<proteinExistence type="predicted"/>
<gene>
    <name evidence="1" type="ORF">AWN90_11825</name>
</gene>
<reference evidence="1 2" key="1">
    <citation type="submission" date="2016-04" db="EMBL/GenBank/DDBJ databases">
        <authorList>
            <person name="Evans L.H."/>
            <person name="Alamgir A."/>
            <person name="Owens N."/>
            <person name="Weber N.D."/>
            <person name="Virtaneva K."/>
            <person name="Barbian K."/>
            <person name="Babar A."/>
            <person name="Rosenke K."/>
        </authorList>
    </citation>
    <scope>NUCLEOTIDE SEQUENCE [LARGE SCALE GENOMIC DNA]</scope>
    <source>
        <strain evidence="1 2">IFM 0406</strain>
    </source>
</reference>
<dbReference type="EMBL" id="LWGR01000021">
    <property type="protein sequence ID" value="KZM68545.1"/>
    <property type="molecule type" value="Genomic_DNA"/>
</dbReference>